<keyword evidence="4" id="KW-1185">Reference proteome</keyword>
<keyword evidence="2" id="KW-0472">Membrane</keyword>
<evidence type="ECO:0000256" key="1">
    <source>
        <dbReference type="SAM" id="MobiDB-lite"/>
    </source>
</evidence>
<sequence>MSRDKELPSSPNEPCEESLLYNPEDDSKANSTPDNPGDSMMFKPKPTYRSANIASAIVTTFRVGLFPTVAIAYISFCFVVHYQNVYVSATTPTQLARVKSGMTSLAIIVIAIALIPLKSLLSSLQSEEFFRTLKERPQGVPVALINNAGSSTRGTLDALKSVKYRAGSSLLVWSLLSSILVIAISTLAPAALSIESADVEGETMAFLVGGVTYETVQETSGNSLLGESSAMTRIIQEASGIAWTEYILGINYSFRSATMSTVVPFPLDLNATTPARWISDVVFVNPSCNWLSPPSMQNATTSTSLGLQLSGVLPGTDVKVIFAQNPDGTPRDAFSGNSFGILKPGPQSFYVMNATTGSDVTDGSSVFQLVQCTNCTRYSGSMRTTVDLTGIPTLTLTLNGTTFAVSYLHCTPHASFHTREVTNNGGLLSVGQSDITPRSGNLLPTQTTLFFSQVFQALGELNTPTAPPVISALGSSLMTSFLFGVDVVKNLTSHNGVDPITLQPSSLATITADYCLLLRSFAKPGLNGALASSFVPGRATRKVAHITSSLPYVIVSTIAMLLLVVFGILCHFRSEVAPFTFVDIAYAVAGSGISKDSVVGDPSKPEQRILAIRERDAAGDAFEKGPILKISENM</sequence>
<evidence type="ECO:0000313" key="4">
    <source>
        <dbReference type="Proteomes" id="UP000294933"/>
    </source>
</evidence>
<dbReference type="STRING" id="50990.A0A4Y7Q198"/>
<organism evidence="3 4">
    <name type="scientific">Rickenella mellea</name>
    <dbReference type="NCBI Taxonomy" id="50990"/>
    <lineage>
        <taxon>Eukaryota</taxon>
        <taxon>Fungi</taxon>
        <taxon>Dikarya</taxon>
        <taxon>Basidiomycota</taxon>
        <taxon>Agaricomycotina</taxon>
        <taxon>Agaricomycetes</taxon>
        <taxon>Hymenochaetales</taxon>
        <taxon>Rickenellaceae</taxon>
        <taxon>Rickenella</taxon>
    </lineage>
</organism>
<evidence type="ECO:0000256" key="2">
    <source>
        <dbReference type="SAM" id="Phobius"/>
    </source>
</evidence>
<dbReference type="EMBL" id="ML170182">
    <property type="protein sequence ID" value="TDL21185.1"/>
    <property type="molecule type" value="Genomic_DNA"/>
</dbReference>
<keyword evidence="2" id="KW-1133">Transmembrane helix</keyword>
<evidence type="ECO:0000313" key="3">
    <source>
        <dbReference type="EMBL" id="TDL21185.1"/>
    </source>
</evidence>
<gene>
    <name evidence="3" type="ORF">BD410DRAFT_789934</name>
</gene>
<reference evidence="3 4" key="1">
    <citation type="submission" date="2018-06" db="EMBL/GenBank/DDBJ databases">
        <title>A transcriptomic atlas of mushroom development highlights an independent origin of complex multicellularity.</title>
        <authorList>
            <consortium name="DOE Joint Genome Institute"/>
            <person name="Krizsan K."/>
            <person name="Almasi E."/>
            <person name="Merenyi Z."/>
            <person name="Sahu N."/>
            <person name="Viragh M."/>
            <person name="Koszo T."/>
            <person name="Mondo S."/>
            <person name="Kiss B."/>
            <person name="Balint B."/>
            <person name="Kues U."/>
            <person name="Barry K."/>
            <person name="Hegedus J.C."/>
            <person name="Henrissat B."/>
            <person name="Johnson J."/>
            <person name="Lipzen A."/>
            <person name="Ohm R."/>
            <person name="Nagy I."/>
            <person name="Pangilinan J."/>
            <person name="Yan J."/>
            <person name="Xiong Y."/>
            <person name="Grigoriev I.V."/>
            <person name="Hibbett D.S."/>
            <person name="Nagy L.G."/>
        </authorList>
    </citation>
    <scope>NUCLEOTIDE SEQUENCE [LARGE SCALE GENOMIC DNA]</scope>
    <source>
        <strain evidence="3 4">SZMC22713</strain>
    </source>
</reference>
<dbReference type="OrthoDB" id="2646225at2759"/>
<dbReference type="VEuPathDB" id="FungiDB:BD410DRAFT_789934"/>
<feature type="transmembrane region" description="Helical" evidence="2">
    <location>
        <begin position="102"/>
        <end position="121"/>
    </location>
</feature>
<proteinExistence type="predicted"/>
<dbReference type="Proteomes" id="UP000294933">
    <property type="component" value="Unassembled WGS sequence"/>
</dbReference>
<name>A0A4Y7Q198_9AGAM</name>
<dbReference type="AlphaFoldDB" id="A0A4Y7Q198"/>
<feature type="region of interest" description="Disordered" evidence="1">
    <location>
        <begin position="1"/>
        <end position="43"/>
    </location>
</feature>
<keyword evidence="2" id="KW-0812">Transmembrane</keyword>
<feature type="transmembrane region" description="Helical" evidence="2">
    <location>
        <begin position="53"/>
        <end position="82"/>
    </location>
</feature>
<feature type="transmembrane region" description="Helical" evidence="2">
    <location>
        <begin position="170"/>
        <end position="192"/>
    </location>
</feature>
<protein>
    <submittedName>
        <fullName evidence="3">Uncharacterized protein</fullName>
    </submittedName>
</protein>
<feature type="transmembrane region" description="Helical" evidence="2">
    <location>
        <begin position="550"/>
        <end position="572"/>
    </location>
</feature>
<accession>A0A4Y7Q198</accession>